<feature type="transmembrane region" description="Helical" evidence="1">
    <location>
        <begin position="6"/>
        <end position="39"/>
    </location>
</feature>
<evidence type="ECO:0000313" key="3">
    <source>
        <dbReference type="EMBL" id="MBB3174023.1"/>
    </source>
</evidence>
<sequence>MFAFFGAMIGIFLVTGMVAAMRTSAMVPLFFLIAGLCLGGRWR</sequence>
<evidence type="ECO:0000313" key="4">
    <source>
        <dbReference type="Proteomes" id="UP000557688"/>
    </source>
</evidence>
<keyword evidence="1" id="KW-0812">Transmembrane</keyword>
<dbReference type="EMBL" id="JACHXV010000002">
    <property type="protein sequence ID" value="MBB3172878.1"/>
    <property type="molecule type" value="Genomic_DNA"/>
</dbReference>
<dbReference type="AlphaFoldDB" id="A0A839V056"/>
<protein>
    <submittedName>
        <fullName evidence="3">Putative membrane protein</fullName>
    </submittedName>
</protein>
<dbReference type="RefSeq" id="WP_266152703.1">
    <property type="nucleotide sequence ID" value="NZ_JACHXV010000002.1"/>
</dbReference>
<reference evidence="3 4" key="1">
    <citation type="submission" date="2020-08" db="EMBL/GenBank/DDBJ databases">
        <title>Genomic Encyclopedia of Type Strains, Phase III (KMG-III): the genomes of soil and plant-associated and newly described type strains.</title>
        <authorList>
            <person name="Whitman W."/>
        </authorList>
    </citation>
    <scope>NUCLEOTIDE SEQUENCE [LARGE SCALE GENOMIC DNA]</scope>
    <source>
        <strain evidence="3 4">CECT 8088</strain>
    </source>
</reference>
<dbReference type="EMBL" id="JACHXV010000005">
    <property type="protein sequence ID" value="MBB3174023.1"/>
    <property type="molecule type" value="Genomic_DNA"/>
</dbReference>
<name>A0A839V056_9PROT</name>
<keyword evidence="1" id="KW-1133">Transmembrane helix</keyword>
<keyword evidence="1" id="KW-0472">Membrane</keyword>
<proteinExistence type="predicted"/>
<evidence type="ECO:0000256" key="1">
    <source>
        <dbReference type="SAM" id="Phobius"/>
    </source>
</evidence>
<dbReference type="Proteomes" id="UP000557688">
    <property type="component" value="Unassembled WGS sequence"/>
</dbReference>
<comment type="caution">
    <text evidence="3">The sequence shown here is derived from an EMBL/GenBank/DDBJ whole genome shotgun (WGS) entry which is preliminary data.</text>
</comment>
<evidence type="ECO:0000313" key="2">
    <source>
        <dbReference type="EMBL" id="MBB3172878.1"/>
    </source>
</evidence>
<gene>
    <name evidence="2" type="ORF">FHR90_000692</name>
    <name evidence="3" type="ORF">FHR90_001855</name>
</gene>
<keyword evidence="4" id="KW-1185">Reference proteome</keyword>
<organism evidence="3 4">
    <name type="scientific">Endobacter medicaginis</name>
    <dbReference type="NCBI Taxonomy" id="1181271"/>
    <lineage>
        <taxon>Bacteria</taxon>
        <taxon>Pseudomonadati</taxon>
        <taxon>Pseudomonadota</taxon>
        <taxon>Alphaproteobacteria</taxon>
        <taxon>Acetobacterales</taxon>
        <taxon>Acetobacteraceae</taxon>
        <taxon>Endobacter</taxon>
    </lineage>
</organism>
<accession>A0A839V056</accession>